<dbReference type="VEuPathDB" id="VectorBase:AMEM014319"/>
<feature type="region of interest" description="Disordered" evidence="1">
    <location>
        <begin position="29"/>
        <end position="57"/>
    </location>
</feature>
<proteinExistence type="predicted"/>
<dbReference type="EnsemblMetazoa" id="AMEM014319-RA">
    <property type="protein sequence ID" value="AMEM014319-PA"/>
    <property type="gene ID" value="AMEM014319"/>
</dbReference>
<dbReference type="AlphaFoldDB" id="A0A182VFY0"/>
<evidence type="ECO:0000256" key="1">
    <source>
        <dbReference type="SAM" id="MobiDB-lite"/>
    </source>
</evidence>
<evidence type="ECO:0000313" key="3">
    <source>
        <dbReference type="Proteomes" id="UP000075903"/>
    </source>
</evidence>
<reference evidence="2" key="1">
    <citation type="submission" date="2020-05" db="UniProtKB">
        <authorList>
            <consortium name="EnsemblMetazoa"/>
        </authorList>
    </citation>
    <scope>IDENTIFICATION</scope>
    <source>
        <strain evidence="2">MAF</strain>
    </source>
</reference>
<dbReference type="Proteomes" id="UP000075903">
    <property type="component" value="Unassembled WGS sequence"/>
</dbReference>
<keyword evidence="3" id="KW-1185">Reference proteome</keyword>
<name>A0A182VFY0_ANOME</name>
<feature type="compositionally biased region" description="Pro residues" evidence="1">
    <location>
        <begin position="42"/>
        <end position="57"/>
    </location>
</feature>
<sequence>MFIFLLFASDGCRNVCQIFSQRLVARLRKHRRKREDGSPSATPVPPSSASSPPPPSPRWTACLRTWIKCVCAGSCSVAATATTTSEEHTRAGGWGTVAKLLFHKLLHQA</sequence>
<organism evidence="2 3">
    <name type="scientific">Anopheles merus</name>
    <name type="common">Mosquito</name>
    <dbReference type="NCBI Taxonomy" id="30066"/>
    <lineage>
        <taxon>Eukaryota</taxon>
        <taxon>Metazoa</taxon>
        <taxon>Ecdysozoa</taxon>
        <taxon>Arthropoda</taxon>
        <taxon>Hexapoda</taxon>
        <taxon>Insecta</taxon>
        <taxon>Pterygota</taxon>
        <taxon>Neoptera</taxon>
        <taxon>Endopterygota</taxon>
        <taxon>Diptera</taxon>
        <taxon>Nematocera</taxon>
        <taxon>Culicoidea</taxon>
        <taxon>Culicidae</taxon>
        <taxon>Anophelinae</taxon>
        <taxon>Anopheles</taxon>
    </lineage>
</organism>
<accession>A0A182VFY0</accession>
<protein>
    <submittedName>
        <fullName evidence="2">Uncharacterized protein</fullName>
    </submittedName>
</protein>
<evidence type="ECO:0000313" key="2">
    <source>
        <dbReference type="EnsemblMetazoa" id="AMEM014319-PA"/>
    </source>
</evidence>